<protein>
    <submittedName>
        <fullName evidence="5">Transcription factor interactor and regulator CCHC(Zn) family</fullName>
    </submittedName>
</protein>
<feature type="compositionally biased region" description="Basic and acidic residues" evidence="3">
    <location>
        <begin position="484"/>
        <end position="499"/>
    </location>
</feature>
<organism evidence="5 6">
    <name type="scientific">Helianthus annuus</name>
    <name type="common">Common sunflower</name>
    <dbReference type="NCBI Taxonomy" id="4232"/>
    <lineage>
        <taxon>Eukaryota</taxon>
        <taxon>Viridiplantae</taxon>
        <taxon>Streptophyta</taxon>
        <taxon>Embryophyta</taxon>
        <taxon>Tracheophyta</taxon>
        <taxon>Spermatophyta</taxon>
        <taxon>Magnoliopsida</taxon>
        <taxon>eudicotyledons</taxon>
        <taxon>Gunneridae</taxon>
        <taxon>Pentapetalae</taxon>
        <taxon>asterids</taxon>
        <taxon>campanulids</taxon>
        <taxon>Asterales</taxon>
        <taxon>Asteraceae</taxon>
        <taxon>Asteroideae</taxon>
        <taxon>Heliantheae alliance</taxon>
        <taxon>Heliantheae</taxon>
        <taxon>Helianthus</taxon>
    </lineage>
</organism>
<dbReference type="GO" id="GO:0003676">
    <property type="term" value="F:nucleic acid binding"/>
    <property type="evidence" value="ECO:0007669"/>
    <property type="project" value="InterPro"/>
</dbReference>
<feature type="region of interest" description="Disordered" evidence="3">
    <location>
        <begin position="454"/>
        <end position="507"/>
    </location>
</feature>
<dbReference type="Gene3D" id="4.10.60.10">
    <property type="entry name" value="Zinc finger, CCHC-type"/>
    <property type="match status" value="1"/>
</dbReference>
<dbReference type="InterPro" id="IPR036875">
    <property type="entry name" value="Znf_CCHC_sf"/>
</dbReference>
<name>A0A9K3ISN1_HELAN</name>
<reference evidence="5" key="1">
    <citation type="journal article" date="2017" name="Nature">
        <title>The sunflower genome provides insights into oil metabolism, flowering and Asterid evolution.</title>
        <authorList>
            <person name="Badouin H."/>
            <person name="Gouzy J."/>
            <person name="Grassa C.J."/>
            <person name="Murat F."/>
            <person name="Staton S.E."/>
            <person name="Cottret L."/>
            <person name="Lelandais-Briere C."/>
            <person name="Owens G.L."/>
            <person name="Carrere S."/>
            <person name="Mayjonade B."/>
            <person name="Legrand L."/>
            <person name="Gill N."/>
            <person name="Kane N.C."/>
            <person name="Bowers J.E."/>
            <person name="Hubner S."/>
            <person name="Bellec A."/>
            <person name="Berard A."/>
            <person name="Berges H."/>
            <person name="Blanchet N."/>
            <person name="Boniface M.C."/>
            <person name="Brunel D."/>
            <person name="Catrice O."/>
            <person name="Chaidir N."/>
            <person name="Claudel C."/>
            <person name="Donnadieu C."/>
            <person name="Faraut T."/>
            <person name="Fievet G."/>
            <person name="Helmstetter N."/>
            <person name="King M."/>
            <person name="Knapp S.J."/>
            <person name="Lai Z."/>
            <person name="Le Paslier M.C."/>
            <person name="Lippi Y."/>
            <person name="Lorenzon L."/>
            <person name="Mandel J.R."/>
            <person name="Marage G."/>
            <person name="Marchand G."/>
            <person name="Marquand E."/>
            <person name="Bret-Mestries E."/>
            <person name="Morien E."/>
            <person name="Nambeesan S."/>
            <person name="Nguyen T."/>
            <person name="Pegot-Espagnet P."/>
            <person name="Pouilly N."/>
            <person name="Raftis F."/>
            <person name="Sallet E."/>
            <person name="Schiex T."/>
            <person name="Thomas J."/>
            <person name="Vandecasteele C."/>
            <person name="Vares D."/>
            <person name="Vear F."/>
            <person name="Vautrin S."/>
            <person name="Crespi M."/>
            <person name="Mangin B."/>
            <person name="Burke J.M."/>
            <person name="Salse J."/>
            <person name="Munos S."/>
            <person name="Vincourt P."/>
            <person name="Rieseberg L.H."/>
            <person name="Langlade N.B."/>
        </authorList>
    </citation>
    <scope>NUCLEOTIDE SEQUENCE</scope>
    <source>
        <tissue evidence="5">Leaves</tissue>
    </source>
</reference>
<feature type="coiled-coil region" evidence="2">
    <location>
        <begin position="545"/>
        <end position="614"/>
    </location>
</feature>
<gene>
    <name evidence="5" type="ORF">HanXRQr2_Chr06g0255491</name>
</gene>
<proteinExistence type="predicted"/>
<feature type="compositionally biased region" description="Polar residues" evidence="3">
    <location>
        <begin position="460"/>
        <end position="471"/>
    </location>
</feature>
<sequence>MSLNQLSPIAQAELETGTTTRPPKLKGAEDFSTWKTRIQSFFEYTDYNLWLSVTAGPHVPTVVRGDTVVPNNDATTFTDEDKALIQRDRRAHAALTMALSTNDCNMFEEHRTANALWNALIEYYEGNEELIESKRDMVQKQYDMFCGVRGESLSDHISRFLNMMTKMKKAGNPVTNRAAIKKLLDSLPKEWSLQCMMIKKEFLNNPNPVTLTDLINTLRAFEMDVNKREMNTAGYQPKATQPSAGLKNVAFLASGGITPQASDLIYGNASASASKAPQVVEKTITVDTQALKVSTENVALFNTFLSSYEALMSGELRKEMFTAEDMYQVDPDDMEEMDLKWQMAMITLRLKKFQDKTGKRLGLGKAGFDKSKLRCYNCKNLGHFKRDCPMLKEGNSEATPAAKQITAEENKSNASPSTPKALVVEDYDWSEEITEAKEQVNKALMAKISSESSAKHFEKQTTGIPTGNNDADQGLKGILPSVESGDKAEKDAEKGKDKVQATAMKADASKEKADRDLVNSIPLSFKEKLCSEACVDVVAHYKFLNLEFERQKDKALKINNELKQNEAAYQRKLNSTLAEMQTLKEFVFRKDFIINDLTERLEKALNEKNKLQIIIDKWNVSQKAFTDIKNCQRPTFVKDGIGYKDRHGNERKLFFPPHSKNYVPMPTPHPENDLINEKASVEQNEFYENETTANCSKSDADSIECKEDVCDDDGDCGGSKIGIGYSGDSYSTVNWFVWNCSKNNVKDECNSLSRMDDCNGQVPKTKSVDDCKGHVPTFETRDHEPYVSECHGLNYACRDDNVACESPVFVPELKRNSFGKFLTKEIPEFIPSRTGMTESEKKATEDQDNVESSDIATEDEQTSESSQSEISTEDQATSDESFECSSYEASEEQNSSKDDTSESSLDSDSDEEFPEDESRVDKKMKKAKSSRLSSHTSSSHTKRPRHKRCFRCGHLGHTAKHCKTKKFPKPEHDFITNVTQQLNYLKKSVKNLVDSTAYLWKQKEVKVGQNHDRFEMKQIWVPKSN</sequence>
<keyword evidence="2" id="KW-0175">Coiled coil</keyword>
<evidence type="ECO:0000313" key="6">
    <source>
        <dbReference type="Proteomes" id="UP000215914"/>
    </source>
</evidence>
<feature type="compositionally biased region" description="Low complexity" evidence="3">
    <location>
        <begin position="863"/>
        <end position="875"/>
    </location>
</feature>
<evidence type="ECO:0000256" key="2">
    <source>
        <dbReference type="SAM" id="Coils"/>
    </source>
</evidence>
<dbReference type="Gramene" id="mRNA:HanXRQr2_Chr06g0255491">
    <property type="protein sequence ID" value="CDS:HanXRQr2_Chr06g0255491.1"/>
    <property type="gene ID" value="HanXRQr2_Chr06g0255491"/>
</dbReference>
<dbReference type="SMART" id="SM00343">
    <property type="entry name" value="ZnF_C2HC"/>
    <property type="match status" value="2"/>
</dbReference>
<keyword evidence="6" id="KW-1185">Reference proteome</keyword>
<accession>A0A9K3ISN1</accession>
<dbReference type="AlphaFoldDB" id="A0A9K3ISN1"/>
<keyword evidence="1" id="KW-0862">Zinc</keyword>
<dbReference type="Pfam" id="PF14223">
    <property type="entry name" value="Retrotran_gag_2"/>
    <property type="match status" value="1"/>
</dbReference>
<feature type="compositionally biased region" description="Low complexity" evidence="3">
    <location>
        <begin position="930"/>
        <end position="939"/>
    </location>
</feature>
<dbReference type="PROSITE" id="PS50158">
    <property type="entry name" value="ZF_CCHC"/>
    <property type="match status" value="2"/>
</dbReference>
<dbReference type="InterPro" id="IPR001878">
    <property type="entry name" value="Znf_CCHC"/>
</dbReference>
<evidence type="ECO:0000313" key="5">
    <source>
        <dbReference type="EMBL" id="KAF5802082.1"/>
    </source>
</evidence>
<keyword evidence="1" id="KW-0479">Metal-binding</keyword>
<feature type="compositionally biased region" description="Acidic residues" evidence="3">
    <location>
        <begin position="846"/>
        <end position="862"/>
    </location>
</feature>
<reference evidence="5" key="2">
    <citation type="submission" date="2020-06" db="EMBL/GenBank/DDBJ databases">
        <title>Helianthus annuus Genome sequencing and assembly Release 2.</title>
        <authorList>
            <person name="Gouzy J."/>
            <person name="Langlade N."/>
            <person name="Munos S."/>
        </authorList>
    </citation>
    <scope>NUCLEOTIDE SEQUENCE</scope>
    <source>
        <tissue evidence="5">Leaves</tissue>
    </source>
</reference>
<dbReference type="PANTHER" id="PTHR34676:SF28">
    <property type="entry name" value="ZINC FINGER, CCHC-TYPE, RIBONUCLEASE H-LIKE DOMAIN, GAG-PRE-INTEGRASE DOMAIN PROTEIN-RELATED"/>
    <property type="match status" value="1"/>
</dbReference>
<feature type="region of interest" description="Disordered" evidence="3">
    <location>
        <begin position="399"/>
        <end position="419"/>
    </location>
</feature>
<comment type="caution">
    <text evidence="5">The sequence shown here is derived from an EMBL/GenBank/DDBJ whole genome shotgun (WGS) entry which is preliminary data.</text>
</comment>
<feature type="domain" description="CCHC-type" evidence="4">
    <location>
        <begin position="948"/>
        <end position="963"/>
    </location>
</feature>
<dbReference type="Pfam" id="PF00098">
    <property type="entry name" value="zf-CCHC"/>
    <property type="match status" value="1"/>
</dbReference>
<dbReference type="Proteomes" id="UP000215914">
    <property type="component" value="Unassembled WGS sequence"/>
</dbReference>
<dbReference type="SUPFAM" id="SSF57756">
    <property type="entry name" value="Retrovirus zinc finger-like domains"/>
    <property type="match status" value="1"/>
</dbReference>
<dbReference type="EMBL" id="MNCJ02000321">
    <property type="protein sequence ID" value="KAF5802082.1"/>
    <property type="molecule type" value="Genomic_DNA"/>
</dbReference>
<evidence type="ECO:0000256" key="1">
    <source>
        <dbReference type="PROSITE-ProRule" id="PRU00047"/>
    </source>
</evidence>
<feature type="region of interest" description="Disordered" evidence="3">
    <location>
        <begin position="831"/>
        <end position="947"/>
    </location>
</feature>
<feature type="compositionally biased region" description="Acidic residues" evidence="3">
    <location>
        <begin position="905"/>
        <end position="915"/>
    </location>
</feature>
<evidence type="ECO:0000259" key="4">
    <source>
        <dbReference type="PROSITE" id="PS50158"/>
    </source>
</evidence>
<dbReference type="PANTHER" id="PTHR34676">
    <property type="entry name" value="DUF4219 DOMAIN-CONTAINING PROTEIN-RELATED"/>
    <property type="match status" value="1"/>
</dbReference>
<feature type="domain" description="CCHC-type" evidence="4">
    <location>
        <begin position="374"/>
        <end position="389"/>
    </location>
</feature>
<evidence type="ECO:0000256" key="3">
    <source>
        <dbReference type="SAM" id="MobiDB-lite"/>
    </source>
</evidence>
<feature type="region of interest" description="Disordered" evidence="3">
    <location>
        <begin position="1"/>
        <end position="27"/>
    </location>
</feature>
<keyword evidence="1" id="KW-0863">Zinc-finger</keyword>
<dbReference type="GO" id="GO:0008270">
    <property type="term" value="F:zinc ion binding"/>
    <property type="evidence" value="ECO:0007669"/>
    <property type="project" value="UniProtKB-KW"/>
</dbReference>